<evidence type="ECO:0008006" key="4">
    <source>
        <dbReference type="Google" id="ProtNLM"/>
    </source>
</evidence>
<dbReference type="HOGENOM" id="CLU_1757541_0_0_10"/>
<gene>
    <name evidence="2" type="ordered locus">SGRA_2333</name>
</gene>
<dbReference type="KEGG" id="sgn:SGRA_2333"/>
<evidence type="ECO:0000313" key="3">
    <source>
        <dbReference type="Proteomes" id="UP000007519"/>
    </source>
</evidence>
<dbReference type="RefSeq" id="WP_015692677.1">
    <property type="nucleotide sequence ID" value="NC_016940.1"/>
</dbReference>
<reference evidence="2 3" key="1">
    <citation type="journal article" date="2012" name="Stand. Genomic Sci.">
        <title>Complete genome sequencing and analysis of Saprospira grandis str. Lewin, a predatory marine bacterium.</title>
        <authorList>
            <person name="Saw J.H."/>
            <person name="Yuryev A."/>
            <person name="Kanbe M."/>
            <person name="Hou S."/>
            <person name="Young A.G."/>
            <person name="Aizawa S."/>
            <person name="Alam M."/>
        </authorList>
    </citation>
    <scope>NUCLEOTIDE SEQUENCE [LARGE SCALE GENOMIC DNA]</scope>
    <source>
        <strain evidence="2 3">Lewin</strain>
    </source>
</reference>
<name>H6L478_SAPGL</name>
<feature type="region of interest" description="Disordered" evidence="1">
    <location>
        <begin position="62"/>
        <end position="95"/>
    </location>
</feature>
<evidence type="ECO:0000256" key="1">
    <source>
        <dbReference type="SAM" id="MobiDB-lite"/>
    </source>
</evidence>
<dbReference type="EMBL" id="CP002831">
    <property type="protein sequence ID" value="AFC25062.1"/>
    <property type="molecule type" value="Genomic_DNA"/>
</dbReference>
<dbReference type="AlphaFoldDB" id="H6L478"/>
<sequence>MHFKIFGPSLLACLLLFACHKGPNWDRLEYYNGNPSLPPPYQQSVRMKLDSQGLQIVRKSANQQEELLAQGPSKLGPKAPRPQTKELPPPMPGAPVSSMAFYQGDSLVFSAHWQAHQLNNKALKRWEKRLWRWAKKEYPGIDSLWQKP</sequence>
<dbReference type="OrthoDB" id="9827457at2"/>
<evidence type="ECO:0000313" key="2">
    <source>
        <dbReference type="EMBL" id="AFC25062.1"/>
    </source>
</evidence>
<accession>H6L478</accession>
<keyword evidence="3" id="KW-1185">Reference proteome</keyword>
<dbReference type="PROSITE" id="PS51257">
    <property type="entry name" value="PROKAR_LIPOPROTEIN"/>
    <property type="match status" value="1"/>
</dbReference>
<protein>
    <recommendedName>
        <fullName evidence="4">Lipoprotein</fullName>
    </recommendedName>
</protein>
<dbReference type="Proteomes" id="UP000007519">
    <property type="component" value="Chromosome"/>
</dbReference>
<proteinExistence type="predicted"/>
<organism evidence="2 3">
    <name type="scientific">Saprospira grandis (strain Lewin)</name>
    <dbReference type="NCBI Taxonomy" id="984262"/>
    <lineage>
        <taxon>Bacteria</taxon>
        <taxon>Pseudomonadati</taxon>
        <taxon>Bacteroidota</taxon>
        <taxon>Saprospiria</taxon>
        <taxon>Saprospirales</taxon>
        <taxon>Saprospiraceae</taxon>
        <taxon>Saprospira</taxon>
    </lineage>
</organism>